<keyword evidence="5 11" id="KW-1133">Transmembrane helix</keyword>
<evidence type="ECO:0000259" key="12">
    <source>
        <dbReference type="PROSITE" id="PS50192"/>
    </source>
</evidence>
<dbReference type="InParanoid" id="D8SWI2"/>
<evidence type="ECO:0000256" key="7">
    <source>
        <dbReference type="ARBA" id="ARBA00023136"/>
    </source>
</evidence>
<evidence type="ECO:0000313" key="14">
    <source>
        <dbReference type="Proteomes" id="UP000001514"/>
    </source>
</evidence>
<evidence type="ECO:0000256" key="11">
    <source>
        <dbReference type="SAM" id="Phobius"/>
    </source>
</evidence>
<dbReference type="SUPFAM" id="SSF47661">
    <property type="entry name" value="t-snare proteins"/>
    <property type="match status" value="1"/>
</dbReference>
<feature type="transmembrane region" description="Helical" evidence="11">
    <location>
        <begin position="220"/>
        <end position="239"/>
    </location>
</feature>
<dbReference type="Pfam" id="PF05739">
    <property type="entry name" value="SNARE"/>
    <property type="match status" value="1"/>
</dbReference>
<dbReference type="SMART" id="SM00397">
    <property type="entry name" value="t_SNARE"/>
    <property type="match status" value="1"/>
</dbReference>
<dbReference type="OrthoDB" id="546861at2759"/>
<dbReference type="SUPFAM" id="SSF58038">
    <property type="entry name" value="SNARE fusion complex"/>
    <property type="match status" value="1"/>
</dbReference>
<dbReference type="Gene3D" id="1.20.5.110">
    <property type="match status" value="1"/>
</dbReference>
<feature type="region of interest" description="Disordered" evidence="10">
    <location>
        <begin position="103"/>
        <end position="131"/>
    </location>
</feature>
<feature type="compositionally biased region" description="Basic and acidic residues" evidence="10">
    <location>
        <begin position="112"/>
        <end position="125"/>
    </location>
</feature>
<dbReference type="FunFam" id="1.20.58.90:FF:000004">
    <property type="entry name" value="Syntaxin 10"/>
    <property type="match status" value="1"/>
</dbReference>
<dbReference type="FunFam" id="1.20.5.110:FF:000034">
    <property type="entry name" value="syntaxin-61 isoform X1"/>
    <property type="match status" value="1"/>
</dbReference>
<evidence type="ECO:0000256" key="3">
    <source>
        <dbReference type="ARBA" id="ARBA00022692"/>
    </source>
</evidence>
<accession>D8SWI2</accession>
<dbReference type="GO" id="GO:0005794">
    <property type="term" value="C:Golgi apparatus"/>
    <property type="evidence" value="ECO:0007669"/>
    <property type="project" value="UniProtKB-SubCell"/>
</dbReference>
<dbReference type="KEGG" id="smo:SELMODRAFT_126511"/>
<keyword evidence="4" id="KW-0653">Protein transport</keyword>
<comment type="similarity">
    <text evidence="1">Belongs to the syntaxin family.</text>
</comment>
<proteinExistence type="inferred from homology"/>
<evidence type="ECO:0000256" key="1">
    <source>
        <dbReference type="ARBA" id="ARBA00009063"/>
    </source>
</evidence>
<gene>
    <name evidence="13" type="ORF">SELMODRAFT_126511</name>
</gene>
<keyword evidence="9" id="KW-0175">Coiled coil</keyword>
<dbReference type="Proteomes" id="UP000001514">
    <property type="component" value="Unassembled WGS sequence"/>
</dbReference>
<dbReference type="AlphaFoldDB" id="D8SWI2"/>
<keyword evidence="3 11" id="KW-0812">Transmembrane</keyword>
<sequence length="240" mass="26794">MSAADPFYLVKEEIDESVKKVEGNFETWEKQGTGASERASLKRDLLAGIESVEWQVNELDKAIAVAERDPSRFGIDAAEIGRRRKWSTATHDTIDTIRKALHDGRTSNASSTRRELMRMEDDRPGPKANRSLMEGNDDFLSLESERQALILKDQDEDLDEISASVVRIGDVGLTIHEELSGQEKIVSDLDKDMDGTANRMELAQKRLAHVLKKAGLKGQLCLIAALVILLMILTLLVFFT</sequence>
<dbReference type="eggNOG" id="KOG3202">
    <property type="taxonomic scope" value="Eukaryota"/>
</dbReference>
<dbReference type="InterPro" id="IPR015260">
    <property type="entry name" value="Syntaxin-6/10/61_N"/>
</dbReference>
<keyword evidence="2" id="KW-0813">Transport</keyword>
<dbReference type="InterPro" id="IPR000727">
    <property type="entry name" value="T_SNARE_dom"/>
</dbReference>
<dbReference type="Gene3D" id="1.20.58.90">
    <property type="match status" value="1"/>
</dbReference>
<protein>
    <recommendedName>
        <fullName evidence="12">t-SNARE coiled-coil homology domain-containing protein</fullName>
    </recommendedName>
</protein>
<evidence type="ECO:0000256" key="6">
    <source>
        <dbReference type="ARBA" id="ARBA00023034"/>
    </source>
</evidence>
<dbReference type="STRING" id="88036.D8SWI2"/>
<evidence type="ECO:0000256" key="9">
    <source>
        <dbReference type="SAM" id="Coils"/>
    </source>
</evidence>
<evidence type="ECO:0000313" key="13">
    <source>
        <dbReference type="EMBL" id="EFJ11231.1"/>
    </source>
</evidence>
<evidence type="ECO:0000256" key="10">
    <source>
        <dbReference type="SAM" id="MobiDB-lite"/>
    </source>
</evidence>
<dbReference type="CDD" id="cd15841">
    <property type="entry name" value="SNARE_Qc"/>
    <property type="match status" value="1"/>
</dbReference>
<dbReference type="GO" id="GO:0006886">
    <property type="term" value="P:intracellular protein transport"/>
    <property type="evidence" value="ECO:0000318"/>
    <property type="project" value="GO_Central"/>
</dbReference>
<evidence type="ECO:0000256" key="5">
    <source>
        <dbReference type="ARBA" id="ARBA00022989"/>
    </source>
</evidence>
<dbReference type="FunCoup" id="D8SWI2">
    <property type="interactions" value="3797"/>
</dbReference>
<dbReference type="HOGENOM" id="CLU_061883_3_0_1"/>
<evidence type="ECO:0000256" key="8">
    <source>
        <dbReference type="ARBA" id="ARBA00037801"/>
    </source>
</evidence>
<keyword evidence="6" id="KW-0333">Golgi apparatus</keyword>
<comment type="subcellular location">
    <subcellularLocation>
        <location evidence="8">Golgi apparatus</location>
        <location evidence="8">trans-Golgi network membrane</location>
        <topology evidence="8">Single-pass type IV membrane protein</topology>
    </subcellularLocation>
</comment>
<dbReference type="EMBL" id="GL377648">
    <property type="protein sequence ID" value="EFJ11231.1"/>
    <property type="molecule type" value="Genomic_DNA"/>
</dbReference>
<dbReference type="GO" id="GO:0005484">
    <property type="term" value="F:SNAP receptor activity"/>
    <property type="evidence" value="ECO:0000318"/>
    <property type="project" value="GO_Central"/>
</dbReference>
<dbReference type="Pfam" id="PF09177">
    <property type="entry name" value="STX6_10_61_N"/>
    <property type="match status" value="1"/>
</dbReference>
<organism evidence="14">
    <name type="scientific">Selaginella moellendorffii</name>
    <name type="common">Spikemoss</name>
    <dbReference type="NCBI Taxonomy" id="88036"/>
    <lineage>
        <taxon>Eukaryota</taxon>
        <taxon>Viridiplantae</taxon>
        <taxon>Streptophyta</taxon>
        <taxon>Embryophyta</taxon>
        <taxon>Tracheophyta</taxon>
        <taxon>Lycopodiopsida</taxon>
        <taxon>Selaginellales</taxon>
        <taxon>Selaginellaceae</taxon>
        <taxon>Selaginella</taxon>
    </lineage>
</organism>
<dbReference type="GO" id="GO:0006906">
    <property type="term" value="P:vesicle fusion"/>
    <property type="evidence" value="ECO:0000318"/>
    <property type="project" value="GO_Central"/>
</dbReference>
<dbReference type="OMA" id="ERASDCC"/>
<dbReference type="GO" id="GO:0031201">
    <property type="term" value="C:SNARE complex"/>
    <property type="evidence" value="ECO:0000318"/>
    <property type="project" value="GO_Central"/>
</dbReference>
<dbReference type="GO" id="GO:0048278">
    <property type="term" value="P:vesicle docking"/>
    <property type="evidence" value="ECO:0000318"/>
    <property type="project" value="GO_Central"/>
</dbReference>
<dbReference type="PROSITE" id="PS50192">
    <property type="entry name" value="T_SNARE"/>
    <property type="match status" value="1"/>
</dbReference>
<feature type="coiled-coil region" evidence="9">
    <location>
        <begin position="11"/>
        <end position="69"/>
    </location>
</feature>
<dbReference type="GO" id="GO:0000149">
    <property type="term" value="F:SNARE binding"/>
    <property type="evidence" value="ECO:0000318"/>
    <property type="project" value="GO_Central"/>
</dbReference>
<keyword evidence="14" id="KW-1185">Reference proteome</keyword>
<feature type="domain" description="T-SNARE coiled-coil homology" evidence="12">
    <location>
        <begin position="148"/>
        <end position="210"/>
    </location>
</feature>
<name>D8SWI2_SELML</name>
<evidence type="ECO:0000256" key="2">
    <source>
        <dbReference type="ARBA" id="ARBA00022448"/>
    </source>
</evidence>
<dbReference type="InterPro" id="IPR010989">
    <property type="entry name" value="SNARE"/>
</dbReference>
<keyword evidence="7 11" id="KW-0472">Membrane</keyword>
<evidence type="ECO:0000256" key="4">
    <source>
        <dbReference type="ARBA" id="ARBA00022927"/>
    </source>
</evidence>
<dbReference type="GO" id="GO:0048193">
    <property type="term" value="P:Golgi vesicle transport"/>
    <property type="evidence" value="ECO:0007669"/>
    <property type="project" value="InterPro"/>
</dbReference>
<dbReference type="Gramene" id="EFJ11231">
    <property type="protein sequence ID" value="EFJ11231"/>
    <property type="gene ID" value="SELMODRAFT_126511"/>
</dbReference>
<dbReference type="CDD" id="cd21445">
    <property type="entry name" value="SNARE_NTD_AtSYP61-like"/>
    <property type="match status" value="1"/>
</dbReference>
<dbReference type="GO" id="GO:0012505">
    <property type="term" value="C:endomembrane system"/>
    <property type="evidence" value="ECO:0000318"/>
    <property type="project" value="GO_Central"/>
</dbReference>
<reference evidence="13 14" key="1">
    <citation type="journal article" date="2011" name="Science">
        <title>The Selaginella genome identifies genetic changes associated with the evolution of vascular plants.</title>
        <authorList>
            <person name="Banks J.A."/>
            <person name="Nishiyama T."/>
            <person name="Hasebe M."/>
            <person name="Bowman J.L."/>
            <person name="Gribskov M."/>
            <person name="dePamphilis C."/>
            <person name="Albert V.A."/>
            <person name="Aono N."/>
            <person name="Aoyama T."/>
            <person name="Ambrose B.A."/>
            <person name="Ashton N.W."/>
            <person name="Axtell M.J."/>
            <person name="Barker E."/>
            <person name="Barker M.S."/>
            <person name="Bennetzen J.L."/>
            <person name="Bonawitz N.D."/>
            <person name="Chapple C."/>
            <person name="Cheng C."/>
            <person name="Correa L.G."/>
            <person name="Dacre M."/>
            <person name="DeBarry J."/>
            <person name="Dreyer I."/>
            <person name="Elias M."/>
            <person name="Engstrom E.M."/>
            <person name="Estelle M."/>
            <person name="Feng L."/>
            <person name="Finet C."/>
            <person name="Floyd S.K."/>
            <person name="Frommer W.B."/>
            <person name="Fujita T."/>
            <person name="Gramzow L."/>
            <person name="Gutensohn M."/>
            <person name="Harholt J."/>
            <person name="Hattori M."/>
            <person name="Heyl A."/>
            <person name="Hirai T."/>
            <person name="Hiwatashi Y."/>
            <person name="Ishikawa M."/>
            <person name="Iwata M."/>
            <person name="Karol K.G."/>
            <person name="Koehler B."/>
            <person name="Kolukisaoglu U."/>
            <person name="Kubo M."/>
            <person name="Kurata T."/>
            <person name="Lalonde S."/>
            <person name="Li K."/>
            <person name="Li Y."/>
            <person name="Litt A."/>
            <person name="Lyons E."/>
            <person name="Manning G."/>
            <person name="Maruyama T."/>
            <person name="Michael T.P."/>
            <person name="Mikami K."/>
            <person name="Miyazaki S."/>
            <person name="Morinaga S."/>
            <person name="Murata T."/>
            <person name="Mueller-Roeber B."/>
            <person name="Nelson D.R."/>
            <person name="Obara M."/>
            <person name="Oguri Y."/>
            <person name="Olmstead R.G."/>
            <person name="Onodera N."/>
            <person name="Petersen B.L."/>
            <person name="Pils B."/>
            <person name="Prigge M."/>
            <person name="Rensing S.A."/>
            <person name="Riano-Pachon D.M."/>
            <person name="Roberts A.W."/>
            <person name="Sato Y."/>
            <person name="Scheller H.V."/>
            <person name="Schulz B."/>
            <person name="Schulz C."/>
            <person name="Shakirov E.V."/>
            <person name="Shibagaki N."/>
            <person name="Shinohara N."/>
            <person name="Shippen D.E."/>
            <person name="Soerensen I."/>
            <person name="Sotooka R."/>
            <person name="Sugimoto N."/>
            <person name="Sugita M."/>
            <person name="Sumikawa N."/>
            <person name="Tanurdzic M."/>
            <person name="Theissen G."/>
            <person name="Ulvskov P."/>
            <person name="Wakazuki S."/>
            <person name="Weng J.K."/>
            <person name="Willats W.W."/>
            <person name="Wipf D."/>
            <person name="Wolf P.G."/>
            <person name="Yang L."/>
            <person name="Zimmer A.D."/>
            <person name="Zhu Q."/>
            <person name="Mitros T."/>
            <person name="Hellsten U."/>
            <person name="Loque D."/>
            <person name="Otillar R."/>
            <person name="Salamov A."/>
            <person name="Schmutz J."/>
            <person name="Shapiro H."/>
            <person name="Lindquist E."/>
            <person name="Lucas S."/>
            <person name="Rokhsar D."/>
            <person name="Grigoriev I.V."/>
        </authorList>
    </citation>
    <scope>NUCLEOTIDE SEQUENCE [LARGE SCALE GENOMIC DNA]</scope>
</reference>